<dbReference type="InterPro" id="IPR001697">
    <property type="entry name" value="Pyr_Knase"/>
</dbReference>
<evidence type="ECO:0000256" key="2">
    <source>
        <dbReference type="ARBA" id="ARBA00004997"/>
    </source>
</evidence>
<evidence type="ECO:0000256" key="10">
    <source>
        <dbReference type="ARBA" id="ARBA00022842"/>
    </source>
</evidence>
<comment type="cofactor">
    <cofactor evidence="1">
        <name>K(+)</name>
        <dbReference type="ChEBI" id="CHEBI:29103"/>
    </cofactor>
</comment>
<dbReference type="SUPFAM" id="SSF52935">
    <property type="entry name" value="PK C-terminal domain-like"/>
    <property type="match status" value="1"/>
</dbReference>
<evidence type="ECO:0000259" key="14">
    <source>
        <dbReference type="Pfam" id="PF02887"/>
    </source>
</evidence>
<gene>
    <name evidence="15" type="ORF">IPOD504_LOCUS14948</name>
</gene>
<dbReference type="InterPro" id="IPR015793">
    <property type="entry name" value="Pyrv_Knase_brl"/>
</dbReference>
<evidence type="ECO:0000256" key="1">
    <source>
        <dbReference type="ARBA" id="ARBA00001958"/>
    </source>
</evidence>
<dbReference type="EMBL" id="OW152818">
    <property type="protein sequence ID" value="CAH2071020.1"/>
    <property type="molecule type" value="Genomic_DNA"/>
</dbReference>
<dbReference type="Gene3D" id="3.20.20.60">
    <property type="entry name" value="Phosphoenolpyruvate-binding domains"/>
    <property type="match status" value="3"/>
</dbReference>
<evidence type="ECO:0000256" key="9">
    <source>
        <dbReference type="ARBA" id="ARBA00022840"/>
    </source>
</evidence>
<proteinExistence type="inferred from homology"/>
<keyword evidence="6" id="KW-0479">Metal-binding</keyword>
<comment type="similarity">
    <text evidence="3">Belongs to the pyruvate kinase family.</text>
</comment>
<dbReference type="Pfam" id="PF00224">
    <property type="entry name" value="PK"/>
    <property type="match status" value="1"/>
</dbReference>
<dbReference type="SUPFAM" id="SSF51621">
    <property type="entry name" value="Phosphoenolpyruvate/pyruvate domain"/>
    <property type="match status" value="1"/>
</dbReference>
<dbReference type="InterPro" id="IPR040442">
    <property type="entry name" value="Pyrv_kinase-like_dom_sf"/>
</dbReference>
<keyword evidence="7" id="KW-0547">Nucleotide-binding</keyword>
<dbReference type="PANTHER" id="PTHR11817">
    <property type="entry name" value="PYRUVATE KINASE"/>
    <property type="match status" value="1"/>
</dbReference>
<keyword evidence="11" id="KW-0324">Glycolysis</keyword>
<evidence type="ECO:0000256" key="3">
    <source>
        <dbReference type="ARBA" id="ARBA00008663"/>
    </source>
</evidence>
<evidence type="ECO:0000259" key="13">
    <source>
        <dbReference type="Pfam" id="PF00224"/>
    </source>
</evidence>
<evidence type="ECO:0000256" key="11">
    <source>
        <dbReference type="ARBA" id="ARBA00023152"/>
    </source>
</evidence>
<keyword evidence="10" id="KW-0460">Magnesium</keyword>
<organism evidence="15 16">
    <name type="scientific">Iphiclides podalirius</name>
    <name type="common">scarce swallowtail</name>
    <dbReference type="NCBI Taxonomy" id="110791"/>
    <lineage>
        <taxon>Eukaryota</taxon>
        <taxon>Metazoa</taxon>
        <taxon>Ecdysozoa</taxon>
        <taxon>Arthropoda</taxon>
        <taxon>Hexapoda</taxon>
        <taxon>Insecta</taxon>
        <taxon>Pterygota</taxon>
        <taxon>Neoptera</taxon>
        <taxon>Endopterygota</taxon>
        <taxon>Lepidoptera</taxon>
        <taxon>Glossata</taxon>
        <taxon>Ditrysia</taxon>
        <taxon>Papilionoidea</taxon>
        <taxon>Papilionidae</taxon>
        <taxon>Papilioninae</taxon>
        <taxon>Iphiclides</taxon>
    </lineage>
</organism>
<name>A0ABN8J1T3_9NEOP</name>
<keyword evidence="9" id="KW-0067">ATP-binding</keyword>
<dbReference type="Gene3D" id="3.40.1380.20">
    <property type="entry name" value="Pyruvate kinase, C-terminal domain"/>
    <property type="match status" value="1"/>
</dbReference>
<keyword evidence="16" id="KW-1185">Reference proteome</keyword>
<evidence type="ECO:0000256" key="4">
    <source>
        <dbReference type="ARBA" id="ARBA00012142"/>
    </source>
</evidence>
<protein>
    <recommendedName>
        <fullName evidence="4">pyruvate kinase</fullName>
        <ecNumber evidence="4">2.7.1.40</ecNumber>
    </recommendedName>
</protein>
<keyword evidence="8" id="KW-0418">Kinase</keyword>
<dbReference type="InterPro" id="IPR015795">
    <property type="entry name" value="Pyrv_Knase_C"/>
</dbReference>
<evidence type="ECO:0000313" key="16">
    <source>
        <dbReference type="Proteomes" id="UP000837857"/>
    </source>
</evidence>
<reference evidence="15" key="1">
    <citation type="submission" date="2022-03" db="EMBL/GenBank/DDBJ databases">
        <authorList>
            <person name="Martin H S."/>
        </authorList>
    </citation>
    <scope>NUCLEOTIDE SEQUENCE</scope>
</reference>
<keyword evidence="12" id="KW-0670">Pyruvate</keyword>
<evidence type="ECO:0000256" key="5">
    <source>
        <dbReference type="ARBA" id="ARBA00022679"/>
    </source>
</evidence>
<dbReference type="EC" id="2.7.1.40" evidence="4"/>
<dbReference type="InterPro" id="IPR036918">
    <property type="entry name" value="Pyrv_Knase_C_sf"/>
</dbReference>
<keyword evidence="5" id="KW-0808">Transferase</keyword>
<evidence type="ECO:0000256" key="6">
    <source>
        <dbReference type="ARBA" id="ARBA00022723"/>
    </source>
</evidence>
<feature type="non-terminal residue" evidence="15">
    <location>
        <position position="1"/>
    </location>
</feature>
<dbReference type="Pfam" id="PF02887">
    <property type="entry name" value="PK_C"/>
    <property type="match status" value="1"/>
</dbReference>
<evidence type="ECO:0000256" key="7">
    <source>
        <dbReference type="ARBA" id="ARBA00022741"/>
    </source>
</evidence>
<feature type="domain" description="Pyruvate kinase barrel" evidence="13">
    <location>
        <begin position="176"/>
        <end position="266"/>
    </location>
</feature>
<evidence type="ECO:0000256" key="12">
    <source>
        <dbReference type="ARBA" id="ARBA00023317"/>
    </source>
</evidence>
<evidence type="ECO:0000313" key="15">
    <source>
        <dbReference type="EMBL" id="CAH2071020.1"/>
    </source>
</evidence>
<accession>A0ABN8J1T3</accession>
<feature type="domain" description="Pyruvate kinase C-terminal" evidence="14">
    <location>
        <begin position="302"/>
        <end position="418"/>
    </location>
</feature>
<dbReference type="InterPro" id="IPR015813">
    <property type="entry name" value="Pyrv/PenolPyrv_kinase-like_dom"/>
</dbReference>
<evidence type="ECO:0000256" key="8">
    <source>
        <dbReference type="ARBA" id="ARBA00022777"/>
    </source>
</evidence>
<sequence>MIEFAKEFSLDIIIMNSVRYSETVRKVKALFANCPVPQIICTICEQEGLDNIDAIIQYDARELPGQQLPAAHAHSPLDHVLNLGIQLPPGCQRLTGIIATIGKSSNDIETMQKMMAAGMNVALLNLSFGTQKEHVETIKMLRKAAKEYSVTVGKHFPLAIAARLPGRKIRTGCISDVANGIMITRQELGSDISPTKLVIAQKDMIARANEANVPVCLCAHLLSSMRHSKIPLRSELLDIADCIFDGADALVLSAETAIGISPVQTIKCMASASKEAEDSVWTMRMFHDYVEKTPVPCDQATAIAVSAVLAAYQSIAAAIIVVTATGKAAFLVAKYRPRCPIIAVTRYVIVARQMHLYRGIMPLIYEATPEADWETDLEQRINFCTKWAMQRGFVRVGDPLILVCSWKQGSEFTNTMRMVYATADIGVS</sequence>
<comment type="pathway">
    <text evidence="2">Carbohydrate degradation; glycolysis; pyruvate from D-glyceraldehyde 3-phosphate: step 5/5.</text>
</comment>
<dbReference type="Proteomes" id="UP000837857">
    <property type="component" value="Chromosome 6"/>
</dbReference>